<gene>
    <name evidence="3" type="ORF">FBUS_01362</name>
</gene>
<dbReference type="AlphaFoldDB" id="A0A8E0RW85"/>
<evidence type="ECO:0000256" key="2">
    <source>
        <dbReference type="SAM" id="SignalP"/>
    </source>
</evidence>
<evidence type="ECO:0008006" key="5">
    <source>
        <dbReference type="Google" id="ProtNLM"/>
    </source>
</evidence>
<evidence type="ECO:0000256" key="1">
    <source>
        <dbReference type="SAM" id="MobiDB-lite"/>
    </source>
</evidence>
<keyword evidence="2" id="KW-0732">Signal</keyword>
<name>A0A8E0RW85_9TREM</name>
<proteinExistence type="predicted"/>
<evidence type="ECO:0000313" key="3">
    <source>
        <dbReference type="EMBL" id="KAA0190917.1"/>
    </source>
</evidence>
<organism evidence="3 4">
    <name type="scientific">Fasciolopsis buskii</name>
    <dbReference type="NCBI Taxonomy" id="27845"/>
    <lineage>
        <taxon>Eukaryota</taxon>
        <taxon>Metazoa</taxon>
        <taxon>Spiralia</taxon>
        <taxon>Lophotrochozoa</taxon>
        <taxon>Platyhelminthes</taxon>
        <taxon>Trematoda</taxon>
        <taxon>Digenea</taxon>
        <taxon>Plagiorchiida</taxon>
        <taxon>Echinostomata</taxon>
        <taxon>Echinostomatoidea</taxon>
        <taxon>Fasciolidae</taxon>
        <taxon>Fasciolopsis</taxon>
    </lineage>
</organism>
<dbReference type="EMBL" id="LUCM01006694">
    <property type="protein sequence ID" value="KAA0190917.1"/>
    <property type="molecule type" value="Genomic_DNA"/>
</dbReference>
<feature type="region of interest" description="Disordered" evidence="1">
    <location>
        <begin position="47"/>
        <end position="78"/>
    </location>
</feature>
<feature type="signal peptide" evidence="2">
    <location>
        <begin position="1"/>
        <end position="20"/>
    </location>
</feature>
<feature type="region of interest" description="Disordered" evidence="1">
    <location>
        <begin position="189"/>
        <end position="217"/>
    </location>
</feature>
<accession>A0A8E0RW85</accession>
<evidence type="ECO:0000313" key="4">
    <source>
        <dbReference type="Proteomes" id="UP000728185"/>
    </source>
</evidence>
<dbReference type="OrthoDB" id="6275016at2759"/>
<comment type="caution">
    <text evidence="3">The sequence shown here is derived from an EMBL/GenBank/DDBJ whole genome shotgun (WGS) entry which is preliminary data.</text>
</comment>
<feature type="chain" id="PRO_5034430773" description="Secreted protein" evidence="2">
    <location>
        <begin position="21"/>
        <end position="217"/>
    </location>
</feature>
<sequence length="217" mass="23795">MRSFLSTSILNGILYRCAFSTSVLLLSLRIQQCPLGCLEWRTNPTVVRRSPRPKSASHRFDIPSIGESNGHSRADQSDSNSTVSCAECAMTGLVTDVIKPDTTNRSSQRTRARGGAADGLLRRLRMRPLSKNSRAKTPTPFGSEIAGRLASIPVRSSSTPRTSCMSKSFMEWTAAESNIFPNCSHGSRLNMTTSEESRFSPVSTPQRTESYPMVSVD</sequence>
<protein>
    <recommendedName>
        <fullName evidence="5">Secreted protein</fullName>
    </recommendedName>
</protein>
<reference evidence="3" key="1">
    <citation type="submission" date="2019-05" db="EMBL/GenBank/DDBJ databases">
        <title>Annotation for the trematode Fasciolopsis buski.</title>
        <authorList>
            <person name="Choi Y.-J."/>
        </authorList>
    </citation>
    <scope>NUCLEOTIDE SEQUENCE</scope>
    <source>
        <strain evidence="3">HT</strain>
        <tissue evidence="3">Whole worm</tissue>
    </source>
</reference>
<feature type="compositionally biased region" description="Polar residues" evidence="1">
    <location>
        <begin position="189"/>
        <end position="209"/>
    </location>
</feature>
<keyword evidence="4" id="KW-1185">Reference proteome</keyword>
<dbReference type="Proteomes" id="UP000728185">
    <property type="component" value="Unassembled WGS sequence"/>
</dbReference>